<evidence type="ECO:0000313" key="8">
    <source>
        <dbReference type="Proteomes" id="UP001497444"/>
    </source>
</evidence>
<evidence type="ECO:0000256" key="4">
    <source>
        <dbReference type="ARBA" id="ARBA00022989"/>
    </source>
</evidence>
<dbReference type="InterPro" id="IPR002528">
    <property type="entry name" value="MATE_fam"/>
</dbReference>
<feature type="transmembrane region" description="Helical" evidence="6">
    <location>
        <begin position="515"/>
        <end position="533"/>
    </location>
</feature>
<evidence type="ECO:0000313" key="7">
    <source>
        <dbReference type="EMBL" id="CAK9266182.1"/>
    </source>
</evidence>
<feature type="transmembrane region" description="Helical" evidence="6">
    <location>
        <begin position="479"/>
        <end position="503"/>
    </location>
</feature>
<sequence>MAHFCSSHAGGCRGISNSPMDAGKLRSYASDFPSCSMRHMKLNNTSSDCIIASSCESHTGLTGSRSCPITLDAQDLPFSHRPHSLRANCGQIRTCNFNSCSHLISVTSCLKRETISQKANSYLHHQDLNVLKHAPLLTRRSPSKYVLLRQRRTLTGELVTRIRSRRPETDTEAVLGTVKEGGNPLWGFFENASNAFTRDGLGLEIASIALPAALALAADPLASLVDTAFIGQIGPVELAAVGVSISVFNLVSKMFNIPLLNITTSFVAEDAFQEDKEEVDAGLETREPRKLLLPSVSSALVLGTFLGVGEAFVLAFLGGPVLTVMGVSVMSPMRTPAFQYLALRAIGAPAVVIALAVQGVFRGFKDTKTPLYASLAGNAINIVLDPILMFSLQFGVGGAAVATVASQYAIAGLLLWNLNKRVVLLPPQLNDLRFDRFLKSGGLLIGRTIALLMVLTLATSMAARQGTMSMAAHQICMQIWLATSLLSDSLALAGQAIVASAFAQHDHKRAKEVSFRVLQIGAGFGTVMALILWFGMPVFSRLFTSDSGVLESIALLIPFVALTQPINALAFVFDGLHYGASDFGYVAYTMMLLVIPSGLLLLFLPKIWGIQGVWVGLTLVMGLRMVAGFARLGAATGPWRFLTQEKKNFGLHIWQC</sequence>
<dbReference type="PANTHER" id="PTHR42893:SF4">
    <property type="entry name" value="PROTEIN DETOXIFICATION 42"/>
    <property type="match status" value="1"/>
</dbReference>
<keyword evidence="8" id="KW-1185">Reference proteome</keyword>
<feature type="transmembrane region" description="Helical" evidence="6">
    <location>
        <begin position="585"/>
        <end position="604"/>
    </location>
</feature>
<gene>
    <name evidence="7" type="ORF">CSSPJE1EN1_LOCUS11660</name>
</gene>
<evidence type="ECO:0000256" key="3">
    <source>
        <dbReference type="ARBA" id="ARBA00022692"/>
    </source>
</evidence>
<keyword evidence="3 6" id="KW-0812">Transmembrane</keyword>
<evidence type="ECO:0000256" key="1">
    <source>
        <dbReference type="ARBA" id="ARBA00004141"/>
    </source>
</evidence>
<dbReference type="EMBL" id="OZ020113">
    <property type="protein sequence ID" value="CAK9266182.1"/>
    <property type="molecule type" value="Genomic_DNA"/>
</dbReference>
<feature type="transmembrane region" description="Helical" evidence="6">
    <location>
        <begin position="394"/>
        <end position="416"/>
    </location>
</feature>
<dbReference type="CDD" id="cd13136">
    <property type="entry name" value="MATE_DinF_like"/>
    <property type="match status" value="1"/>
</dbReference>
<proteinExistence type="inferred from homology"/>
<feature type="transmembrane region" description="Helical" evidence="6">
    <location>
        <begin position="437"/>
        <end position="459"/>
    </location>
</feature>
<organism evidence="7 8">
    <name type="scientific">Sphagnum jensenii</name>
    <dbReference type="NCBI Taxonomy" id="128206"/>
    <lineage>
        <taxon>Eukaryota</taxon>
        <taxon>Viridiplantae</taxon>
        <taxon>Streptophyta</taxon>
        <taxon>Embryophyta</taxon>
        <taxon>Bryophyta</taxon>
        <taxon>Sphagnophytina</taxon>
        <taxon>Sphagnopsida</taxon>
        <taxon>Sphagnales</taxon>
        <taxon>Sphagnaceae</taxon>
        <taxon>Sphagnum</taxon>
    </lineage>
</organism>
<evidence type="ECO:0000256" key="5">
    <source>
        <dbReference type="ARBA" id="ARBA00023136"/>
    </source>
</evidence>
<comment type="caution">
    <text evidence="6">Lacks conserved residue(s) required for the propagation of feature annotation.</text>
</comment>
<protein>
    <recommendedName>
        <fullName evidence="6">Protein DETOXIFICATION</fullName>
    </recommendedName>
    <alternativeName>
        <fullName evidence="6">Multidrug and toxic compound extrusion protein</fullName>
    </alternativeName>
</protein>
<feature type="transmembrane region" description="Helical" evidence="6">
    <location>
        <begin position="337"/>
        <end position="357"/>
    </location>
</feature>
<accession>A0ABP0WH32</accession>
<evidence type="ECO:0000256" key="2">
    <source>
        <dbReference type="ARBA" id="ARBA00010199"/>
    </source>
</evidence>
<reference evidence="7" key="1">
    <citation type="submission" date="2024-02" db="EMBL/GenBank/DDBJ databases">
        <authorList>
            <consortium name="ELIXIR-Norway"/>
            <consortium name="Elixir Norway"/>
        </authorList>
    </citation>
    <scope>NUCLEOTIDE SEQUENCE</scope>
</reference>
<feature type="transmembrane region" description="Helical" evidence="6">
    <location>
        <begin position="610"/>
        <end position="630"/>
    </location>
</feature>
<name>A0ABP0WH32_9BRYO</name>
<comment type="subcellular location">
    <subcellularLocation>
        <location evidence="1">Membrane</location>
        <topology evidence="1">Multi-pass membrane protein</topology>
    </subcellularLocation>
</comment>
<dbReference type="InterPro" id="IPR044644">
    <property type="entry name" value="DinF-like"/>
</dbReference>
<dbReference type="NCBIfam" id="TIGR00797">
    <property type="entry name" value="matE"/>
    <property type="match status" value="1"/>
</dbReference>
<comment type="similarity">
    <text evidence="2 6">Belongs to the multi antimicrobial extrusion (MATE) (TC 2.A.66.1) family.</text>
</comment>
<dbReference type="Proteomes" id="UP001497444">
    <property type="component" value="Chromosome 18"/>
</dbReference>
<keyword evidence="5 6" id="KW-0472">Membrane</keyword>
<evidence type="ECO:0000256" key="6">
    <source>
        <dbReference type="RuleBase" id="RU004914"/>
    </source>
</evidence>
<keyword evidence="4 6" id="KW-1133">Transmembrane helix</keyword>
<dbReference type="PANTHER" id="PTHR42893">
    <property type="entry name" value="PROTEIN DETOXIFICATION 44, CHLOROPLASTIC-RELATED"/>
    <property type="match status" value="1"/>
</dbReference>
<dbReference type="Pfam" id="PF01554">
    <property type="entry name" value="MatE"/>
    <property type="match status" value="2"/>
</dbReference>